<dbReference type="Proteomes" id="UP001279660">
    <property type="component" value="Unassembled WGS sequence"/>
</dbReference>
<comment type="caution">
    <text evidence="3">The sequence shown here is derived from an EMBL/GenBank/DDBJ whole genome shotgun (WGS) entry which is preliminary data.</text>
</comment>
<keyword evidence="2" id="KW-0472">Membrane</keyword>
<evidence type="ECO:0000256" key="2">
    <source>
        <dbReference type="SAM" id="Phobius"/>
    </source>
</evidence>
<sequence length="81" mass="8323">MSEQVTETPHTTVIERRSGGGAIFIGIVLLIAVAVGAFYLFNKSLNDNVRTDAIAGAAKDVGDSAKKVGDSASKAADDATK</sequence>
<keyword evidence="2" id="KW-1133">Transmembrane helix</keyword>
<feature type="region of interest" description="Disordered" evidence="1">
    <location>
        <begin position="61"/>
        <end position="81"/>
    </location>
</feature>
<name>A0ABU4PPM4_9SPHN</name>
<proteinExistence type="predicted"/>
<keyword evidence="4" id="KW-1185">Reference proteome</keyword>
<protein>
    <submittedName>
        <fullName evidence="3">Uncharacterized protein</fullName>
    </submittedName>
</protein>
<organism evidence="3 4">
    <name type="scientific">Sphingomonas echinoides</name>
    <dbReference type="NCBI Taxonomy" id="59803"/>
    <lineage>
        <taxon>Bacteria</taxon>
        <taxon>Pseudomonadati</taxon>
        <taxon>Pseudomonadota</taxon>
        <taxon>Alphaproteobacteria</taxon>
        <taxon>Sphingomonadales</taxon>
        <taxon>Sphingomonadaceae</taxon>
        <taxon>Sphingomonas</taxon>
    </lineage>
</organism>
<evidence type="ECO:0000313" key="4">
    <source>
        <dbReference type="Proteomes" id="UP001279660"/>
    </source>
</evidence>
<keyword evidence="2" id="KW-0812">Transmembrane</keyword>
<dbReference type="EMBL" id="JAWXXV010000001">
    <property type="protein sequence ID" value="MDX5984749.1"/>
    <property type="molecule type" value="Genomic_DNA"/>
</dbReference>
<feature type="transmembrane region" description="Helical" evidence="2">
    <location>
        <begin position="20"/>
        <end position="41"/>
    </location>
</feature>
<dbReference type="RefSeq" id="WP_010402935.1">
    <property type="nucleotide sequence ID" value="NZ_JAWXXV010000001.1"/>
</dbReference>
<evidence type="ECO:0000313" key="3">
    <source>
        <dbReference type="EMBL" id="MDX5984749.1"/>
    </source>
</evidence>
<gene>
    <name evidence="3" type="ORF">SIL82_10785</name>
</gene>
<accession>A0ABU4PPM4</accession>
<evidence type="ECO:0000256" key="1">
    <source>
        <dbReference type="SAM" id="MobiDB-lite"/>
    </source>
</evidence>
<reference evidence="3 4" key="1">
    <citation type="submission" date="2023-11" db="EMBL/GenBank/DDBJ databases">
        <title>MicrobeMod: A computational toolkit for identifying prokaryotic methylation and restriction-modification with nanopore sequencing.</title>
        <authorList>
            <person name="Crits-Christoph A."/>
            <person name="Kang S.C."/>
            <person name="Lee H."/>
            <person name="Ostrov N."/>
        </authorList>
    </citation>
    <scope>NUCLEOTIDE SEQUENCE [LARGE SCALE GENOMIC DNA]</scope>
    <source>
        <strain evidence="3 4">ATCC 14820</strain>
    </source>
</reference>